<evidence type="ECO:0000256" key="3">
    <source>
        <dbReference type="ARBA" id="ARBA00023136"/>
    </source>
</evidence>
<dbReference type="GO" id="GO:0006888">
    <property type="term" value="P:endoplasmic reticulum to Golgi vesicle-mediated transport"/>
    <property type="evidence" value="ECO:0007669"/>
    <property type="project" value="TreeGrafter"/>
</dbReference>
<dbReference type="SMART" id="SM01270">
    <property type="entry name" value="Longin"/>
    <property type="match status" value="1"/>
</dbReference>
<evidence type="ECO:0000256" key="5">
    <source>
        <dbReference type="ARBA" id="ARBA00023288"/>
    </source>
</evidence>
<evidence type="ECO:0000259" key="10">
    <source>
        <dbReference type="PROSITE" id="PS50892"/>
    </source>
</evidence>
<organism evidence="11 12">
    <name type="scientific">Physocladia obscura</name>
    <dbReference type="NCBI Taxonomy" id="109957"/>
    <lineage>
        <taxon>Eukaryota</taxon>
        <taxon>Fungi</taxon>
        <taxon>Fungi incertae sedis</taxon>
        <taxon>Chytridiomycota</taxon>
        <taxon>Chytridiomycota incertae sedis</taxon>
        <taxon>Chytridiomycetes</taxon>
        <taxon>Chytridiales</taxon>
        <taxon>Chytriomycetaceae</taxon>
        <taxon>Physocladia</taxon>
    </lineage>
</organism>
<dbReference type="Proteomes" id="UP001211907">
    <property type="component" value="Unassembled WGS sequence"/>
</dbReference>
<keyword evidence="5" id="KW-0449">Lipoprotein</keyword>
<evidence type="ECO:0000256" key="4">
    <source>
        <dbReference type="ARBA" id="ARBA00023139"/>
    </source>
</evidence>
<evidence type="ECO:0000259" key="9">
    <source>
        <dbReference type="PROSITE" id="PS50859"/>
    </source>
</evidence>
<evidence type="ECO:0000313" key="12">
    <source>
        <dbReference type="Proteomes" id="UP001211907"/>
    </source>
</evidence>
<comment type="subcellular location">
    <subcellularLocation>
        <location evidence="7">Endomembrane system</location>
        <topology evidence="7">Lipid-anchor</topology>
        <orientation evidence="7">Cytoplasmic side</orientation>
    </subcellularLocation>
</comment>
<comment type="similarity">
    <text evidence="1">Belongs to the synaptobrevin family.</text>
</comment>
<keyword evidence="12" id="KW-1185">Reference proteome</keyword>
<dbReference type="PROSITE" id="PS50859">
    <property type="entry name" value="LONGIN"/>
    <property type="match status" value="1"/>
</dbReference>
<dbReference type="GO" id="GO:0005484">
    <property type="term" value="F:SNAP receptor activity"/>
    <property type="evidence" value="ECO:0007669"/>
    <property type="project" value="TreeGrafter"/>
</dbReference>
<dbReference type="Pfam" id="PF00957">
    <property type="entry name" value="Synaptobrevin"/>
    <property type="match status" value="1"/>
</dbReference>
<gene>
    <name evidence="11" type="primary">YKT6_2</name>
    <name evidence="11" type="ORF">HK100_005226</name>
</gene>
<keyword evidence="4" id="KW-0564">Palmitate</keyword>
<keyword evidence="8" id="KW-0175">Coiled coil</keyword>
<dbReference type="EMBL" id="JADGJH010002465">
    <property type="protein sequence ID" value="KAJ3097914.1"/>
    <property type="molecule type" value="Genomic_DNA"/>
</dbReference>
<evidence type="ECO:0000256" key="2">
    <source>
        <dbReference type="ARBA" id="ARBA00022481"/>
    </source>
</evidence>
<keyword evidence="6" id="KW-0636">Prenylation</keyword>
<dbReference type="SUPFAM" id="SSF58038">
    <property type="entry name" value="SNARE fusion complex"/>
    <property type="match status" value="1"/>
</dbReference>
<dbReference type="Gene3D" id="1.20.5.110">
    <property type="match status" value="1"/>
</dbReference>
<dbReference type="InterPro" id="IPR011012">
    <property type="entry name" value="Longin-like_dom_sf"/>
</dbReference>
<dbReference type="SUPFAM" id="SSF64356">
    <property type="entry name" value="SNARE-like"/>
    <property type="match status" value="1"/>
</dbReference>
<dbReference type="PANTHER" id="PTHR45806">
    <property type="entry name" value="SYNAPTOBREVIN HOMOLOG YKT6"/>
    <property type="match status" value="1"/>
</dbReference>
<reference evidence="11" key="1">
    <citation type="submission" date="2020-05" db="EMBL/GenBank/DDBJ databases">
        <title>Phylogenomic resolution of chytrid fungi.</title>
        <authorList>
            <person name="Stajich J.E."/>
            <person name="Amses K."/>
            <person name="Simmons R."/>
            <person name="Seto K."/>
            <person name="Myers J."/>
            <person name="Bonds A."/>
            <person name="Quandt C.A."/>
            <person name="Barry K."/>
            <person name="Liu P."/>
            <person name="Grigoriev I."/>
            <person name="Longcore J.E."/>
            <person name="James T.Y."/>
        </authorList>
    </citation>
    <scope>NUCLEOTIDE SEQUENCE</scope>
    <source>
        <strain evidence="11">JEL0513</strain>
    </source>
</reference>
<dbReference type="CDD" id="cd14824">
    <property type="entry name" value="Longin"/>
    <property type="match status" value="1"/>
</dbReference>
<dbReference type="InterPro" id="IPR045848">
    <property type="entry name" value="R-SNARE_YKT6"/>
</dbReference>
<protein>
    <submittedName>
        <fullName evidence="11">Palmitoyltransferase</fullName>
    </submittedName>
</protein>
<dbReference type="AlphaFoldDB" id="A0AAD5SRY1"/>
<accession>A0AAD5SRY1</accession>
<dbReference type="PROSITE" id="PS50892">
    <property type="entry name" value="V_SNARE"/>
    <property type="match status" value="1"/>
</dbReference>
<sequence>MPRVFSIAVADANGGCKILAAENDLMSFNYFQRGSVQEFLGFFIKTAVERTQRGMRQKIEEQQMYVGHVYVRGDGLAGVIVTDIEYPTRSAFTIVNKILDEFSAKFPKSQFAIMDPANTSSVYPELKEQLVKYQDPHEADPLLRVQRDLDETKIVLVSGLIHKTMESLLNRGEVLDDLVQRSDQLSSQSKMFYKTAKSTNSCCTY</sequence>
<dbReference type="InterPro" id="IPR042855">
    <property type="entry name" value="V_SNARE_CC"/>
</dbReference>
<feature type="domain" description="V-SNARE coiled-coil homology" evidence="10">
    <location>
        <begin position="146"/>
        <end position="205"/>
    </location>
</feature>
<keyword evidence="2" id="KW-0488">Methylation</keyword>
<evidence type="ECO:0000256" key="1">
    <source>
        <dbReference type="ARBA" id="ARBA00008025"/>
    </source>
</evidence>
<dbReference type="PANTHER" id="PTHR45806:SF1">
    <property type="entry name" value="SYNAPTOBREVIN HOMOLOG YKT6"/>
    <property type="match status" value="1"/>
</dbReference>
<evidence type="ECO:0000256" key="6">
    <source>
        <dbReference type="ARBA" id="ARBA00023289"/>
    </source>
</evidence>
<dbReference type="Gene3D" id="3.30.450.50">
    <property type="entry name" value="Longin domain"/>
    <property type="match status" value="1"/>
</dbReference>
<evidence type="ECO:0000256" key="8">
    <source>
        <dbReference type="PROSITE-ProRule" id="PRU00290"/>
    </source>
</evidence>
<name>A0AAD5SRY1_9FUNG</name>
<keyword evidence="3" id="KW-0472">Membrane</keyword>
<feature type="domain" description="Longin" evidence="9">
    <location>
        <begin position="8"/>
        <end position="130"/>
    </location>
</feature>
<dbReference type="CDD" id="cd15867">
    <property type="entry name" value="R-SNARE_YKT6"/>
    <property type="match status" value="1"/>
</dbReference>
<evidence type="ECO:0000256" key="7">
    <source>
        <dbReference type="ARBA" id="ARBA00046278"/>
    </source>
</evidence>
<dbReference type="Pfam" id="PF13774">
    <property type="entry name" value="Longin"/>
    <property type="match status" value="1"/>
</dbReference>
<comment type="caution">
    <text evidence="11">The sequence shown here is derived from an EMBL/GenBank/DDBJ whole genome shotgun (WGS) entry which is preliminary data.</text>
</comment>
<evidence type="ECO:0000313" key="11">
    <source>
        <dbReference type="EMBL" id="KAJ3097914.1"/>
    </source>
</evidence>
<dbReference type="GO" id="GO:0005794">
    <property type="term" value="C:Golgi apparatus"/>
    <property type="evidence" value="ECO:0007669"/>
    <property type="project" value="TreeGrafter"/>
</dbReference>
<dbReference type="InterPro" id="IPR010908">
    <property type="entry name" value="Longin_dom"/>
</dbReference>
<proteinExistence type="inferred from homology"/>